<keyword evidence="3" id="KW-0547">Nucleotide-binding</keyword>
<dbReference type="RefSeq" id="XP_024326560.1">
    <property type="nucleotide sequence ID" value="XM_024465614.1"/>
</dbReference>
<dbReference type="InterPro" id="IPR011009">
    <property type="entry name" value="Kinase-like_dom_sf"/>
</dbReference>
<comment type="catalytic activity">
    <reaction evidence="5">
        <text>L-threonyl-[protein] + ATP = O-phospho-L-threonyl-[protein] + ADP + H(+)</text>
        <dbReference type="Rhea" id="RHEA:46608"/>
        <dbReference type="Rhea" id="RHEA-COMP:11060"/>
        <dbReference type="Rhea" id="RHEA-COMP:11605"/>
        <dbReference type="ChEBI" id="CHEBI:15378"/>
        <dbReference type="ChEBI" id="CHEBI:30013"/>
        <dbReference type="ChEBI" id="CHEBI:30616"/>
        <dbReference type="ChEBI" id="CHEBI:61977"/>
        <dbReference type="ChEBI" id="CHEBI:456216"/>
        <dbReference type="EC" id="2.7.11.22"/>
    </reaction>
</comment>
<dbReference type="InterPro" id="IPR050108">
    <property type="entry name" value="CDK"/>
</dbReference>
<dbReference type="EMBL" id="KV441389">
    <property type="protein sequence ID" value="OAF61283.1"/>
    <property type="molecule type" value="Genomic_DNA"/>
</dbReference>
<dbReference type="Gene3D" id="3.30.200.20">
    <property type="entry name" value="Phosphorylase Kinase, domain 1"/>
    <property type="match status" value="1"/>
</dbReference>
<dbReference type="GO" id="GO:0030332">
    <property type="term" value="F:cyclin binding"/>
    <property type="evidence" value="ECO:0007669"/>
    <property type="project" value="TreeGrafter"/>
</dbReference>
<protein>
    <recommendedName>
        <fullName evidence="2">cyclin-dependent kinase</fullName>
        <ecNumber evidence="2">2.7.11.22</ecNumber>
    </recommendedName>
</protein>
<keyword evidence="4" id="KW-0067">ATP-binding</keyword>
<evidence type="ECO:0000256" key="2">
    <source>
        <dbReference type="ARBA" id="ARBA00012425"/>
    </source>
</evidence>
<evidence type="ECO:0000256" key="4">
    <source>
        <dbReference type="ARBA" id="ARBA00022840"/>
    </source>
</evidence>
<evidence type="ECO:0000256" key="1">
    <source>
        <dbReference type="ARBA" id="ARBA00006485"/>
    </source>
</evidence>
<dbReference type="GO" id="GO:0000307">
    <property type="term" value="C:cyclin-dependent protein kinase holoenzyme complex"/>
    <property type="evidence" value="ECO:0007669"/>
    <property type="project" value="TreeGrafter"/>
</dbReference>
<gene>
    <name evidence="8" type="ORF">VC83_01942</name>
</gene>
<dbReference type="GeneID" id="36285029"/>
<name>A0A177AJ28_9PEZI</name>
<reference evidence="8" key="1">
    <citation type="submission" date="2016-03" db="EMBL/GenBank/DDBJ databases">
        <title>Updated assembly of Pseudogymnoascus destructans, the fungus causing white-nose syndrome of bats.</title>
        <authorList>
            <person name="Palmer J.M."/>
            <person name="Drees K.P."/>
            <person name="Foster J.T."/>
            <person name="Lindner D.L."/>
        </authorList>
    </citation>
    <scope>NUCLEOTIDE SEQUENCE [LARGE SCALE GENOMIC DNA]</scope>
    <source>
        <strain evidence="8">20631-21</strain>
    </source>
</reference>
<dbReference type="EC" id="2.7.11.22" evidence="2"/>
<proteinExistence type="inferred from homology"/>
<evidence type="ECO:0000259" key="7">
    <source>
        <dbReference type="PROSITE" id="PS50011"/>
    </source>
</evidence>
<dbReference type="GO" id="GO:0005634">
    <property type="term" value="C:nucleus"/>
    <property type="evidence" value="ECO:0007669"/>
    <property type="project" value="TreeGrafter"/>
</dbReference>
<dbReference type="InterPro" id="IPR008271">
    <property type="entry name" value="Ser/Thr_kinase_AS"/>
</dbReference>
<dbReference type="SUPFAM" id="SSF56112">
    <property type="entry name" value="Protein kinase-like (PK-like)"/>
    <property type="match status" value="1"/>
</dbReference>
<dbReference type="PANTHER" id="PTHR24056:SF576">
    <property type="entry name" value="SERINE_THREONINE-PROTEIN KINASE CSK1"/>
    <property type="match status" value="1"/>
</dbReference>
<dbReference type="GO" id="GO:0000082">
    <property type="term" value="P:G1/S transition of mitotic cell cycle"/>
    <property type="evidence" value="ECO:0007669"/>
    <property type="project" value="TreeGrafter"/>
</dbReference>
<evidence type="ECO:0000313" key="8">
    <source>
        <dbReference type="EMBL" id="OAF61283.1"/>
    </source>
</evidence>
<feature type="domain" description="Protein kinase" evidence="7">
    <location>
        <begin position="98"/>
        <end position="392"/>
    </location>
</feature>
<dbReference type="PROSITE" id="PS00108">
    <property type="entry name" value="PROTEIN_KINASE_ST"/>
    <property type="match status" value="1"/>
</dbReference>
<evidence type="ECO:0000256" key="3">
    <source>
        <dbReference type="ARBA" id="ARBA00022741"/>
    </source>
</evidence>
<dbReference type="GO" id="GO:0004693">
    <property type="term" value="F:cyclin-dependent protein serine/threonine kinase activity"/>
    <property type="evidence" value="ECO:0007669"/>
    <property type="project" value="UniProtKB-EC"/>
</dbReference>
<comment type="similarity">
    <text evidence="1">Belongs to the protein kinase superfamily. CMGC Ser/Thr protein kinase family. CDC2/CDKX subfamily.</text>
</comment>
<dbReference type="PANTHER" id="PTHR24056">
    <property type="entry name" value="CELL DIVISION PROTEIN KINASE"/>
    <property type="match status" value="1"/>
</dbReference>
<dbReference type="VEuPathDB" id="FungiDB:GMDG_06435"/>
<dbReference type="AlphaFoldDB" id="A0A177AJ28"/>
<dbReference type="InterPro" id="IPR000719">
    <property type="entry name" value="Prot_kinase_dom"/>
</dbReference>
<comment type="catalytic activity">
    <reaction evidence="6">
        <text>L-seryl-[protein] + ATP = O-phospho-L-seryl-[protein] + ADP + H(+)</text>
        <dbReference type="Rhea" id="RHEA:17989"/>
        <dbReference type="Rhea" id="RHEA-COMP:9863"/>
        <dbReference type="Rhea" id="RHEA-COMP:11604"/>
        <dbReference type="ChEBI" id="CHEBI:15378"/>
        <dbReference type="ChEBI" id="CHEBI:29999"/>
        <dbReference type="ChEBI" id="CHEBI:30616"/>
        <dbReference type="ChEBI" id="CHEBI:83421"/>
        <dbReference type="ChEBI" id="CHEBI:456216"/>
        <dbReference type="EC" id="2.7.11.22"/>
    </reaction>
</comment>
<dbReference type="PROSITE" id="PS50011">
    <property type="entry name" value="PROTEIN_KINASE_DOM"/>
    <property type="match status" value="1"/>
</dbReference>
<dbReference type="GO" id="GO:0005524">
    <property type="term" value="F:ATP binding"/>
    <property type="evidence" value="ECO:0007669"/>
    <property type="project" value="UniProtKB-KW"/>
</dbReference>
<dbReference type="Pfam" id="PF00069">
    <property type="entry name" value="Pkinase"/>
    <property type="match status" value="1"/>
</dbReference>
<organism evidence="8">
    <name type="scientific">Pseudogymnoascus destructans</name>
    <dbReference type="NCBI Taxonomy" id="655981"/>
    <lineage>
        <taxon>Eukaryota</taxon>
        <taxon>Fungi</taxon>
        <taxon>Dikarya</taxon>
        <taxon>Ascomycota</taxon>
        <taxon>Pezizomycotina</taxon>
        <taxon>Leotiomycetes</taxon>
        <taxon>Thelebolales</taxon>
        <taxon>Thelebolaceae</taxon>
        <taxon>Pseudogymnoascus</taxon>
    </lineage>
</organism>
<accession>A0A177AJ28</accession>
<sequence length="401" mass="43784">MADVTDWKSGLSATVRFENVQNIQKGIEAAGEPSKAKAQKAAFAAETEAYKDSHSLEAYTAVCLALSYTASSTSPTSPPIPPAPTTTSSEPATTIGTYYPCHLIATSPVSSVYHYPDSTTPLALKLITTSSPTPPHNPGREAAILRSLTHPNIIPLISTLHDSDAHLILTFPYYPLTLATALTLPSPPKLLPLLHDLFAGLAHLHDKNIIHRDIKPSNLLLTPNRLVIADFGTAWHPKLSTDEPHNQKCLDVGTGAYRAPETLFGDRKYGTELDMWGAGCVMAECLREPHTPLFESRGAHEDGNQLGLILSIFKTLGTPDSSTWPSATKLPTPPFEMYATFPAMPWKMIIPQTSNPEFAGKWDQLREIVWWLVMFEPGYRPAPEAAMEMLELAGVKVDGRE</sequence>
<dbReference type="Gene3D" id="1.10.510.10">
    <property type="entry name" value="Transferase(Phosphotransferase) domain 1"/>
    <property type="match status" value="1"/>
</dbReference>
<dbReference type="OrthoDB" id="413582at2759"/>
<dbReference type="GO" id="GO:0005737">
    <property type="term" value="C:cytoplasm"/>
    <property type="evidence" value="ECO:0007669"/>
    <property type="project" value="TreeGrafter"/>
</dbReference>
<dbReference type="GO" id="GO:0010389">
    <property type="term" value="P:regulation of G2/M transition of mitotic cell cycle"/>
    <property type="evidence" value="ECO:0007669"/>
    <property type="project" value="TreeGrafter"/>
</dbReference>
<dbReference type="Proteomes" id="UP000077154">
    <property type="component" value="Unassembled WGS sequence"/>
</dbReference>
<dbReference type="eggNOG" id="KOG0659">
    <property type="taxonomic scope" value="Eukaryota"/>
</dbReference>
<dbReference type="GO" id="GO:0007165">
    <property type="term" value="P:signal transduction"/>
    <property type="evidence" value="ECO:0007669"/>
    <property type="project" value="TreeGrafter"/>
</dbReference>
<dbReference type="GO" id="GO:0010468">
    <property type="term" value="P:regulation of gene expression"/>
    <property type="evidence" value="ECO:0007669"/>
    <property type="project" value="TreeGrafter"/>
</dbReference>
<dbReference type="SMART" id="SM00220">
    <property type="entry name" value="S_TKc"/>
    <property type="match status" value="1"/>
</dbReference>
<evidence type="ECO:0000256" key="5">
    <source>
        <dbReference type="ARBA" id="ARBA00047811"/>
    </source>
</evidence>
<evidence type="ECO:0000256" key="6">
    <source>
        <dbReference type="ARBA" id="ARBA00048367"/>
    </source>
</evidence>